<keyword evidence="4" id="KW-0472">Membrane</keyword>
<evidence type="ECO:0000313" key="6">
    <source>
        <dbReference type="Proteomes" id="UP000239434"/>
    </source>
</evidence>
<accession>A0A2S9IJT7</accession>
<protein>
    <submittedName>
        <fullName evidence="5">Uncharacterized protein</fullName>
    </submittedName>
</protein>
<feature type="region of interest" description="Disordered" evidence="3">
    <location>
        <begin position="5066"/>
        <end position="5126"/>
    </location>
</feature>
<dbReference type="Proteomes" id="UP000239434">
    <property type="component" value="Unassembled WGS sequence"/>
</dbReference>
<dbReference type="RefSeq" id="WP_105745484.1">
    <property type="nucleotide sequence ID" value="NZ_PVBR01000031.1"/>
</dbReference>
<dbReference type="GO" id="GO:0005576">
    <property type="term" value="C:extracellular region"/>
    <property type="evidence" value="ECO:0007669"/>
    <property type="project" value="UniProtKB-SubCell"/>
</dbReference>
<dbReference type="PROSITE" id="PS00330">
    <property type="entry name" value="HEMOLYSIN_CALCIUM"/>
    <property type="match status" value="8"/>
</dbReference>
<evidence type="ECO:0000256" key="1">
    <source>
        <dbReference type="ARBA" id="ARBA00004613"/>
    </source>
</evidence>
<evidence type="ECO:0000256" key="2">
    <source>
        <dbReference type="ARBA" id="ARBA00022525"/>
    </source>
</evidence>
<sequence>MPDTPLVVMPAETLDIGDISYQVAADDLLTGVKTYDLYRLDAEGNERTLSAPILSSSSPIRDLKVLDGGDSVLVWTLSRNGEVSIAVHDPESLAISVEASLVLSRYVQHGSGRLVAMEVIDGRMVLVDVQGYVHSVGTEDGIVTVTRSAEPVFDLSGTSFRNTRPLALSQDPASRVLTLGGTAATLTGGNVETTVTGGEVDLARLDAITEVRDGTLSFGAGDDRHRVAVSNGRLVFSGNDGWQAISGYSEVSGLRRVDGGVIFIEAGQRLMFLADDTDLAAARVVATQLEDFTAAYLAGQDVTIQSADYVASADAGTGPTSWTRFVLDTAGTIHVTLLPEGGVAQTLTLDPMIYADGVQSAALIADIAVQRIEVGEPGADGAFPYKIVAVTTHGRLMELNLGEQAEAIADGRIEAAFSDATLSTDYGDAATIRFSGVEKAADGGIVLRGINSAAAIGDRDFIAGYNPETGALDTVTRALQGGSIGLPLMVSHSDIRIPNTGEMFTLITSGEGPGELHYFDGTTGQWVGTGLRLDSLRTGADGRLYGLSNGRTVVPLDGLGRAYLELGGDLSTYDLTVRGYSFEAGVRDFTVDASGAIIALFDNNRTVRVAADENANGYFYSDLSEDNIGLTAQGLPPDYADDNMVDPFFAANDRFADPAIPAWIRFHGEQQFTVKQAVETATGDRLVLADGGLVLFGRVTAVLDGNGNRFNVRTWAQWALPLDIETATVNIRLDGNGVPVVQATDAAGEAVYFRANAEGELRQLRFGTAPGIPQGQPMANIVIDRSGTYYGITPHGLLVRAEDAGNGNLRWVDITPADLTVRGLDLDPAGAVMVTDAGGFSYTQADAANRSWSRVDRITQATTLDNLLQRSTAHSAAFNFDSNILRSGISTSVAKRMLSEAEQTAAAVTAGLYARSSMSIGEALYNGIFRPIGNRVYNWGGNFGSWVGHPRTGTMNFLSGVGARLAQIRANLFSRGNVSDAIADRSRAQARHKALLQQLIISGAAAGSYDPAPLTDIRTLTVAVGGMDVNLLDDIDARMGLTLDRLEEQIGSNRDDWVRSATKKNMAKWRNTVGRTNVIDVLIGARTALLGAEAANDALLQRLNDMKAKGVFVSAGTSGGYSLYAGQLLEQQGVLNTVLDEMQRIYATDIGIEELNVLVSEAVTNAYTAMDTSEVTRLGKTAHASYVDATLAMKAFSHIRNNLNVKNHRVATVAEFGGKLTENRTQKLISMFEGLEAGESLKIGSTWKNSFRPAFRAMHLLPGAYTGATIYAGLKQTRDYSIKIIKLEDGGIKLSLGGEVDWAGTLKARPWGGESGTFEFDLDFDFSVGLEAGKAWQSDATFTFSGEDDTRLQKVLSGLFDNTMSNQELLAMSDGASASHATTLKAKVSASVGNTLLVGQNQDDLGSPDEFITSKDIDGVYQKQVFYYQNMIYGPNTEYAWDVLSYSSTTGSTSSSSGGQYALTTKARTEYFKSHGWDASLILYQRLRVQGRKYDADGENIGRLGMPIEPVLGSLSLNGTSYDAASDPGLYNYTLNSTNGYTMSYRKVDGVEVLTDVSYSVSFARDGNIFNVQRIRALLNTLPKPQADALRRDLTNLVSFTTEANRAEIASRLNEIASRAPKLSAQVQMLKRMSDFTMAEEKALFERELRRIGESTPGLSDLVAQIVDENLNADRWRPDNGASVSISMGLDADQIRALNTPTGEAATLSLQDRIKLMVADPTEVRLRGISANETSETGTKVGIALWAEYNSSASASTTKALASLTFSETGAGLRYVSGSGELLNWGRMTLTRASDDLTSYNATAGQDVISKVGRGYAATAAELRTERDQMRRQLVLLEMESRDTLTPFLEAITTLSDLNQQTTGISDVERNRRQGLILDFLETGTRARISVEAVDGLLQELGLSDDADTSAMLRSVAGDYNASLAEAVLDNRWPSDLAILSGIGAAAGGQLYVVGGELYYIKRAADGNGTLTYTRVPADLLRRVVADQGQELLAAMHGYETGHIVLKNDKLFSEADLARLEAGQAARPERATERALAVAQVDRRSLEILSIVENYTRYGIDPTPAERYILMEFFGTDESGQNVNRAALQKVVESPAALEAFRNKVEALRNASFDVNALGDVPANEVMKNLEVSEAARRRLGESHAATLAKQAQALGGGYSLTSTRQQNGLVDFFTATRAQTDALHLANALLQAGESPVSLSEALTTSSLIRTLQAGGKASTAELLRLEAFRTALFALDGSAATGPAQRMGADALADAILAAGGGGNSVAMQIDGTNGALSIGTRVNAAGKKELYLFDPLVNEVVLSGSYVDAVLNGGGSAAQQAKFRAAVSGMVRGYLNEASGKTTQDGAAMAMKDLYGIDADALSVRAYTLDTVKASDGAKSLFRLLNGADQPADGQPALTAQNVQTGYVLDRDRFDANQTVELNGQTLKLRTLYDMGAMLAGERISASTDLSTQQARDSIVFDADILKSYLDTSANKMLNPNSGLNGVLTMLGWRTPAPASALNGSMDAIGATEARAVVRALRNRIGAVGGTAVLNYDATSANFITAQNMLGSIEANVSDSGTIGNVWNRLADPITGDSLLTTPNSVVGRLGNRLDNVVGHVGMLQGVIGLGAFVRRKQAGAALSTEEERMGRIAGVGVGLDLGGGKIQTTMGAWGDSLLKTRLTQSKSRFGWISRRAGNALKSGASSLAFLSVGFDVYSAAASFMEVRRNGELDDSTTRLLRVNGGLSVVSGALNLAMGVSLLMSGAVASAAAAAFGIAGAVVAVSAMIYSAVHAVKQLQHTYGVTLHTGEKLREGFRAFIGLGVSGKTRERLQREAERKLATSTMNNGLMADALSVFAEDEVYAINNPQEVTPRVSHVVTSLGDKNNDQFVARDKLKILIYYSRRNPETGKWAHNQIEFLGDLSVSKKTAQELLALEKQRLSTLYGADNVVFGHWNSAYSFHEGYDHHIWSEDESFQQMQARRQLGETPVASGADWDDLNYQGISADEARDFQTAGGDLLQEYDIRGNLQIYYGRYGESVLSGFDLGKVYGSVRVIARKDYDIENDYVLWQLGGAEDGQTDTMYGRSDEANWFNIYFGNQIAIGGEKDDRFIVNIEAGDEGKVVQKALVGGETEDDSDQDTLVLVDDAGLLGAGDRNVIHLNSGEAGAYTGSSTKYASYMVTEIENFSGLAGVTDEVWGGSDDNVINGLGGNDELHGEGGDDMLIVHQGDIADGGEGMDAYVISRGVDGDGKPTSGRIEISEAASEEDINAISLEHSLAEISEAVLVPVYARNSSTVVSYDIQITLSTGSGTATTLVLKDMYDAEGNFQSKHFVFQTTDGFALIPQFPVSLNDDDADPGADVPALHQAAFDGRFVVRYSVEADISIELAANDYYHSARVLDSAYVTINAATGLVEVYEDTILPLHQGHAPGRLLRRVTLPERFILLPEGTSYRDTLIGTNGRDILSGKTGNDTLQGGEGEDSYVVFFDTAEAQESGYDKYATHKHTDAGEVVILNVAVREELTDEDSGETSQVYYGDVIVTNLPNHEMLLSIDEAAPDDLLLSYAPDEEAARVIRLKDFMKGEAYRHISVQDDDGTQWSIELDSDGQPMFGLGIGQGTDADDTASGDDDILAPQRSAYIQGLGGDDIMRVLGYSDASGNVLGGDILDGGEGNDTLIGGEVDSQLFGDVGDDLLVSFDAEDLLATGFGNDIIDLSKSTGGYKLIDTASRVDAAGIVTDLNRVILPFDPTADTVTFYRYGGHLLIDAFFTPAGSDAEQEMVLLLAEYFGAGAKRAVQLEYHGALAAETDTRALDPAAATALVTAAGLWQKAATAKASSSDDVLFLTPEMLTSVSAAVRSFSSGDGHDIVVDDFTDQQDGIVHRIYAGAGSDQVFGREGRDEIFGEAGDDILLGEDGDDLLVGGEGDDYLEDLSGMNTLLGGAGNDVLEGAGTLDGGAGSDRISGSNGSDNIIAGWGSTFDINYLQGYGGDDILTGSHGIDYINGGDGHDVIYAHGNNDIVYASPGGDELRGQEGWDILSFEYVDAAVTADFRARSVSGDWIGVDDQGKATFYNFEEAIGSEGDDNLTAGDRTFTLSGAGGNDLLTGTAGDDELHAYYGDAGGDGEESNALYGLAGNDLLTGSNGDDLLDAGAGDDTIRLYGGTDAVITGGGSDVIDLRAATGIKWITATTAEGEITRLQVAFDPLSQNTTMEQDGSDLVIVAYDDGATQPFLAVVLEGYFDDAAVRRIELGYTDPDAGDGAALIVIRAPDIQDKLNGVYAASAADDSLTIGAANFRTVTDQAGTVRQSFDAGRGDDTIIYLSDASGADTTARREILGGEGNDTLSADDAMTRLTGGAGHDALTGGGWLDGGAGNDTLAAGSGAATLLGGSGDDILTGGAGADVMEGGAGDDILVGGGGADELDGGLGYDRIDGGLGNDVIHASSGRDSIDGGAGHDTLSFIKATEAILFDQPGGLLEIADALRYGPFEFTSVSGIEKVVGTNFNDEIVGHDGLTELEGRDGDDALMGTAGTDRLDGGDGDDVLIATAGGDTLIGGEGEDTLSLELAADGTRADTGLVIDLISGLLPFDLTVAGLSGIEVLRLTDTADTVHAGAGFGRIEAGNGDDILHAAPTLATDGDGNPVGTVLEGGAGNDLFYAGQGADIFEGGAGEDTADFAAFTSGVKLDFSTQEFSAVAPATEGVLGLQGISGIEIVLGTIAGDEITGGGGVTSIHAGDGNDTITGSAGDDSIDGGDGNDIVYVSTGVDYVDGEAGGGDVLSFEKLDGGVYFDFADVAAFSTRANGSYGFSEVWGIEIARGTDYDDSLSSGSTWIKTLSGGKGNDTLISPVNKADVLRGEAGDDLFVISGGKTIVEGGAGFDTVRLNFTPGSEFSLYGRSNWSSIEAVEGSNRGEKLNAGGTYANEISSVYTIYGRGGDDTLRDAFGDHYLDGGSGDDAFVLGSIPYGAEETTHDVIVGGSGYDRVSFLATTSYAVDADFSQGGAVRLNARGDTLSLQGIEEFWGHGWKDDRIVADAHMVALYGQDGNDVLTGNARDNYLQGDNNYAGSSFESDDILNGLGGDDVLDGGHGNDTLNGGDGADRLSGQLDDDVLSGGAGDDTLDGGSGADTLYGDDGADTLDGGTGDDTLNGGAGNDVLFVSSGNDSYDGGAGFDILSFDRIEAGHNTAGANAGVRLMNEAPVASQMTDYTASAVNNVEGVIGSRYNDILYTLDAYQMVDGGAGNDEIYAAGESRAIVVAGGAGKDTIHSGLRGDGAGGADMFFGDQIIDISAVQRGGSVLSVDYGDTSLDRADVLNSNGRDEYLVGGGGDDTYNIVGRSPDTSKDYSHVHILDAQGSDVLNLSTSGDRIDTEGAWDRIWFDKEGEDLLITYKRESDDPGTTKVTIEGWFAGGSDKFKLEKITVDNINYISAAGVDALVSAMQWYDPFEWDRAGGHNLSVKSLAAQTWQLAAA</sequence>
<name>A0A2S9IJT7_9HYPH</name>
<dbReference type="Pfam" id="PF00353">
    <property type="entry name" value="HemolysinCabind"/>
    <property type="match status" value="18"/>
</dbReference>
<dbReference type="InterPro" id="IPR018511">
    <property type="entry name" value="Hemolysin-typ_Ca-bd_CS"/>
</dbReference>
<dbReference type="PANTHER" id="PTHR38340">
    <property type="entry name" value="S-LAYER PROTEIN"/>
    <property type="match status" value="1"/>
</dbReference>
<dbReference type="PANTHER" id="PTHR38340:SF1">
    <property type="entry name" value="S-LAYER PROTEIN"/>
    <property type="match status" value="1"/>
</dbReference>
<evidence type="ECO:0000256" key="3">
    <source>
        <dbReference type="SAM" id="MobiDB-lite"/>
    </source>
</evidence>
<dbReference type="EMBL" id="PVBR01000031">
    <property type="protein sequence ID" value="PRD40775.1"/>
    <property type="molecule type" value="Genomic_DNA"/>
</dbReference>
<dbReference type="Gene3D" id="2.150.10.10">
    <property type="entry name" value="Serralysin-like metalloprotease, C-terminal"/>
    <property type="match status" value="13"/>
</dbReference>
<keyword evidence="4" id="KW-1133">Transmembrane helix</keyword>
<comment type="caution">
    <text evidence="5">The sequence shown here is derived from an EMBL/GenBank/DDBJ whole genome shotgun (WGS) entry which is preliminary data.</text>
</comment>
<dbReference type="InterPro" id="IPR050557">
    <property type="entry name" value="RTX_toxin/Mannuronan_C5-epim"/>
</dbReference>
<reference evidence="5 6" key="1">
    <citation type="submission" date="2018-02" db="EMBL/GenBank/DDBJ databases">
        <title>The draft genome of Phyllobacterium sp. 1N-3.</title>
        <authorList>
            <person name="Liu L."/>
            <person name="Li L."/>
            <person name="Zhang X."/>
            <person name="Wang T."/>
            <person name="Liang L."/>
        </authorList>
    </citation>
    <scope>NUCLEOTIDE SEQUENCE [LARGE SCALE GENOMIC DNA]</scope>
    <source>
        <strain evidence="5 6">1N-3</strain>
    </source>
</reference>
<gene>
    <name evidence="5" type="ORF">C5748_25165</name>
</gene>
<dbReference type="GO" id="GO:0005509">
    <property type="term" value="F:calcium ion binding"/>
    <property type="evidence" value="ECO:0007669"/>
    <property type="project" value="InterPro"/>
</dbReference>
<comment type="subcellular location">
    <subcellularLocation>
        <location evidence="1">Secreted</location>
    </subcellularLocation>
</comment>
<evidence type="ECO:0000256" key="4">
    <source>
        <dbReference type="SAM" id="Phobius"/>
    </source>
</evidence>
<feature type="transmembrane region" description="Helical" evidence="4">
    <location>
        <begin position="2728"/>
        <end position="2747"/>
    </location>
</feature>
<keyword evidence="2" id="KW-0964">Secreted</keyword>
<feature type="transmembrane region" description="Helical" evidence="4">
    <location>
        <begin position="2754"/>
        <end position="2776"/>
    </location>
</feature>
<proteinExistence type="predicted"/>
<dbReference type="SUPFAM" id="SSF51120">
    <property type="entry name" value="beta-Roll"/>
    <property type="match status" value="12"/>
</dbReference>
<dbReference type="InterPro" id="IPR001343">
    <property type="entry name" value="Hemolysn_Ca-bd"/>
</dbReference>
<keyword evidence="4" id="KW-0812">Transmembrane</keyword>
<organism evidence="5 6">
    <name type="scientific">Phyllobacterium phragmitis</name>
    <dbReference type="NCBI Taxonomy" id="2670329"/>
    <lineage>
        <taxon>Bacteria</taxon>
        <taxon>Pseudomonadati</taxon>
        <taxon>Pseudomonadota</taxon>
        <taxon>Alphaproteobacteria</taxon>
        <taxon>Hyphomicrobiales</taxon>
        <taxon>Phyllobacteriaceae</taxon>
        <taxon>Phyllobacterium</taxon>
    </lineage>
</organism>
<dbReference type="InterPro" id="IPR011049">
    <property type="entry name" value="Serralysin-like_metalloprot_C"/>
</dbReference>
<evidence type="ECO:0000313" key="5">
    <source>
        <dbReference type="EMBL" id="PRD40775.1"/>
    </source>
</evidence>
<keyword evidence="6" id="KW-1185">Reference proteome</keyword>
<dbReference type="PRINTS" id="PR00313">
    <property type="entry name" value="CABNDNGRPT"/>
</dbReference>